<evidence type="ECO:0000313" key="1">
    <source>
        <dbReference type="EMBL" id="AHD24271.1"/>
    </source>
</evidence>
<dbReference type="AlphaFoldDB" id="V9XLH7"/>
<dbReference type="RefSeq" id="WP_024100272.1">
    <property type="nucleotide sequence ID" value="NC_023144.1"/>
</dbReference>
<name>V9XLH7_9NOCA</name>
<sequence length="84" mass="9336">MYRQQLDRVDKAMNHLETEVEAVRFDLNEALADPDGPLGDDLIAAGEYSRDSRKSLAGALTTLNSEVMALTVVKRHLAEVRHTV</sequence>
<accession>V9XLH7</accession>
<dbReference type="GeneID" id="29939784"/>
<geneLocation type="plasmid" evidence="2">
    <name>1</name>
</geneLocation>
<evidence type="ECO:0000313" key="2">
    <source>
        <dbReference type="Proteomes" id="UP000018781"/>
    </source>
</evidence>
<proteinExistence type="predicted"/>
<protein>
    <submittedName>
        <fullName evidence="1">Uncharacterized protein</fullName>
    </submittedName>
</protein>
<keyword evidence="1" id="KW-0614">Plasmid</keyword>
<dbReference type="HOGENOM" id="CLU_2525368_0_0_11"/>
<gene>
    <name evidence="1" type="ORF">Y013_25300</name>
</gene>
<dbReference type="PATRIC" id="fig|1435356.3.peg.5100"/>
<reference evidence="1 2" key="1">
    <citation type="journal article" date="2014" name="Genome Announc.">
        <title>Complete Genome of Rhodococcus pyridinivorans SB3094, a Methyl-Ethyl-Ketone-Degrading Bacterium Used for Bioaugmentation.</title>
        <authorList>
            <person name="Dueholm M.S."/>
            <person name="Albertsen M."/>
            <person name="D'Imperio S."/>
            <person name="Tale V.P."/>
            <person name="Lewis D."/>
            <person name="Nielsen P.H."/>
            <person name="Nielsen J.L."/>
        </authorList>
    </citation>
    <scope>NUCLEOTIDE SEQUENCE [LARGE SCALE GENOMIC DNA]</scope>
    <source>
        <strain evidence="2">SB3094</strain>
        <plasmid evidence="2">1</plasmid>
    </source>
</reference>
<organism evidence="1 2">
    <name type="scientific">Rhodococcus pyridinivorans SB3094</name>
    <dbReference type="NCBI Taxonomy" id="1435356"/>
    <lineage>
        <taxon>Bacteria</taxon>
        <taxon>Bacillati</taxon>
        <taxon>Actinomycetota</taxon>
        <taxon>Actinomycetes</taxon>
        <taxon>Mycobacteriales</taxon>
        <taxon>Nocardiaceae</taxon>
        <taxon>Rhodococcus</taxon>
    </lineage>
</organism>
<dbReference type="EMBL" id="CP006997">
    <property type="protein sequence ID" value="AHD24271.1"/>
    <property type="molecule type" value="Genomic_DNA"/>
</dbReference>
<dbReference type="KEGG" id="rpy:Y013_25300"/>
<dbReference type="Proteomes" id="UP000018781">
    <property type="component" value="Plasmid unnamed"/>
</dbReference>